<comment type="subcellular location">
    <subcellularLocation>
        <location evidence="2">Cell membrane</location>
    </subcellularLocation>
</comment>
<dbReference type="OrthoDB" id="9808408at2"/>
<dbReference type="GO" id="GO:0005886">
    <property type="term" value="C:plasma membrane"/>
    <property type="evidence" value="ECO:0007669"/>
    <property type="project" value="UniProtKB-SubCell"/>
</dbReference>
<evidence type="ECO:0000256" key="6">
    <source>
        <dbReference type="ARBA" id="ARBA00022692"/>
    </source>
</evidence>
<comment type="caution">
    <text evidence="13">The sequence shown here is derived from an EMBL/GenBank/DDBJ whole genome shotgun (WGS) entry which is preliminary data.</text>
</comment>
<dbReference type="InterPro" id="IPR036890">
    <property type="entry name" value="HATPase_C_sf"/>
</dbReference>
<keyword evidence="14" id="KW-1185">Reference proteome</keyword>
<dbReference type="PRINTS" id="PR00344">
    <property type="entry name" value="BCTRLSENSOR"/>
</dbReference>
<feature type="transmembrane region" description="Helical" evidence="10">
    <location>
        <begin position="20"/>
        <end position="43"/>
    </location>
</feature>
<organism evidence="13 14">
    <name type="scientific">Nocardia aurantia</name>
    <dbReference type="NCBI Taxonomy" id="2585199"/>
    <lineage>
        <taxon>Bacteria</taxon>
        <taxon>Bacillati</taxon>
        <taxon>Actinomycetota</taxon>
        <taxon>Actinomycetes</taxon>
        <taxon>Mycobacteriales</taxon>
        <taxon>Nocardiaceae</taxon>
        <taxon>Nocardia</taxon>
    </lineage>
</organism>
<keyword evidence="4" id="KW-0597">Phosphoprotein</keyword>
<dbReference type="SMART" id="SM00388">
    <property type="entry name" value="HisKA"/>
    <property type="match status" value="1"/>
</dbReference>
<dbReference type="Pfam" id="PF02518">
    <property type="entry name" value="HATPase_c"/>
    <property type="match status" value="1"/>
</dbReference>
<evidence type="ECO:0000256" key="7">
    <source>
        <dbReference type="ARBA" id="ARBA00022777"/>
    </source>
</evidence>
<dbReference type="Gene3D" id="3.30.565.10">
    <property type="entry name" value="Histidine kinase-like ATPase, C-terminal domain"/>
    <property type="match status" value="1"/>
</dbReference>
<feature type="transmembrane region" description="Helical" evidence="10">
    <location>
        <begin position="197"/>
        <end position="221"/>
    </location>
</feature>
<feature type="domain" description="Histidine kinase" evidence="11">
    <location>
        <begin position="307"/>
        <end position="527"/>
    </location>
</feature>
<dbReference type="SUPFAM" id="SSF47384">
    <property type="entry name" value="Homodimeric domain of signal transducing histidine kinase"/>
    <property type="match status" value="1"/>
</dbReference>
<dbReference type="PANTHER" id="PTHR43304">
    <property type="entry name" value="PHYTOCHROME-LIKE PROTEIN CPH1"/>
    <property type="match status" value="1"/>
</dbReference>
<keyword evidence="5 13" id="KW-0808">Transferase</keyword>
<comment type="catalytic activity">
    <reaction evidence="1">
        <text>ATP + protein L-histidine = ADP + protein N-phospho-L-histidine.</text>
        <dbReference type="EC" id="2.7.13.3"/>
    </reaction>
</comment>
<keyword evidence="6 10" id="KW-0812">Transmembrane</keyword>
<dbReference type="PROSITE" id="PS50885">
    <property type="entry name" value="HAMP"/>
    <property type="match status" value="1"/>
</dbReference>
<dbReference type="SUPFAM" id="SSF158472">
    <property type="entry name" value="HAMP domain-like"/>
    <property type="match status" value="1"/>
</dbReference>
<dbReference type="GO" id="GO:0000155">
    <property type="term" value="F:phosphorelay sensor kinase activity"/>
    <property type="evidence" value="ECO:0007669"/>
    <property type="project" value="InterPro"/>
</dbReference>
<feature type="domain" description="HAMP" evidence="12">
    <location>
        <begin position="219"/>
        <end position="271"/>
    </location>
</feature>
<dbReference type="Pfam" id="PF00512">
    <property type="entry name" value="HisKA"/>
    <property type="match status" value="1"/>
</dbReference>
<evidence type="ECO:0000256" key="9">
    <source>
        <dbReference type="ARBA" id="ARBA00023012"/>
    </source>
</evidence>
<dbReference type="InterPro" id="IPR005467">
    <property type="entry name" value="His_kinase_dom"/>
</dbReference>
<evidence type="ECO:0000313" key="14">
    <source>
        <dbReference type="Proteomes" id="UP000431401"/>
    </source>
</evidence>
<keyword evidence="8 10" id="KW-1133">Transmembrane helix</keyword>
<dbReference type="Proteomes" id="UP000431401">
    <property type="component" value="Unassembled WGS sequence"/>
</dbReference>
<dbReference type="SUPFAM" id="SSF55874">
    <property type="entry name" value="ATPase domain of HSP90 chaperone/DNA topoisomerase II/histidine kinase"/>
    <property type="match status" value="1"/>
</dbReference>
<reference evidence="13 14" key="1">
    <citation type="submission" date="2019-10" db="EMBL/GenBank/DDBJ databases">
        <title>Nocardia macrotermitis sp. nov. and Nocardia aurantia sp. nov., isolated from the gut of fungus growing-termite Macrotermes natalensis.</title>
        <authorList>
            <person name="Benndorf R."/>
            <person name="Schwitalla J."/>
            <person name="Martin K."/>
            <person name="De Beer W."/>
            <person name="Kaster A.-K."/>
            <person name="Vollmers J."/>
            <person name="Poulsen M."/>
            <person name="Beemelmanns C."/>
        </authorList>
    </citation>
    <scope>NUCLEOTIDE SEQUENCE [LARGE SCALE GENOMIC DNA]</scope>
    <source>
        <strain evidence="13 14">RB56</strain>
    </source>
</reference>
<evidence type="ECO:0000259" key="11">
    <source>
        <dbReference type="PROSITE" id="PS50109"/>
    </source>
</evidence>
<dbReference type="PANTHER" id="PTHR43304:SF1">
    <property type="entry name" value="PAC DOMAIN-CONTAINING PROTEIN"/>
    <property type="match status" value="1"/>
</dbReference>
<evidence type="ECO:0000256" key="5">
    <source>
        <dbReference type="ARBA" id="ARBA00022679"/>
    </source>
</evidence>
<evidence type="ECO:0000256" key="1">
    <source>
        <dbReference type="ARBA" id="ARBA00000085"/>
    </source>
</evidence>
<evidence type="ECO:0000256" key="2">
    <source>
        <dbReference type="ARBA" id="ARBA00004236"/>
    </source>
</evidence>
<dbReference type="AlphaFoldDB" id="A0A7K0DYC7"/>
<accession>A0A7K0DYC7</accession>
<evidence type="ECO:0000256" key="4">
    <source>
        <dbReference type="ARBA" id="ARBA00022553"/>
    </source>
</evidence>
<dbReference type="Gene3D" id="1.10.287.130">
    <property type="match status" value="1"/>
</dbReference>
<dbReference type="InterPro" id="IPR003594">
    <property type="entry name" value="HATPase_dom"/>
</dbReference>
<dbReference type="CDD" id="cd00082">
    <property type="entry name" value="HisKA"/>
    <property type="match status" value="1"/>
</dbReference>
<dbReference type="InterPro" id="IPR004358">
    <property type="entry name" value="Sig_transdc_His_kin-like_C"/>
</dbReference>
<dbReference type="InterPro" id="IPR007891">
    <property type="entry name" value="CHASE3"/>
</dbReference>
<dbReference type="EMBL" id="WEGI01000015">
    <property type="protein sequence ID" value="MQY30810.1"/>
    <property type="molecule type" value="Genomic_DNA"/>
</dbReference>
<dbReference type="CDD" id="cd06225">
    <property type="entry name" value="HAMP"/>
    <property type="match status" value="1"/>
</dbReference>
<dbReference type="Pfam" id="PF05227">
    <property type="entry name" value="CHASE3"/>
    <property type="match status" value="1"/>
</dbReference>
<name>A0A7K0DYC7_9NOCA</name>
<keyword evidence="7 13" id="KW-0418">Kinase</keyword>
<dbReference type="SMART" id="SM00304">
    <property type="entry name" value="HAMP"/>
    <property type="match status" value="1"/>
</dbReference>
<evidence type="ECO:0000256" key="8">
    <source>
        <dbReference type="ARBA" id="ARBA00022989"/>
    </source>
</evidence>
<keyword evidence="10" id="KW-0472">Membrane</keyword>
<dbReference type="SMART" id="SM00387">
    <property type="entry name" value="HATPase_c"/>
    <property type="match status" value="1"/>
</dbReference>
<dbReference type="PROSITE" id="PS50109">
    <property type="entry name" value="HIS_KIN"/>
    <property type="match status" value="1"/>
</dbReference>
<sequence>MHSDIQTPPRWWRRITVQGWFVLVVGLMALLVVVGTGVGAGLLAHTARVSDQLVQRIQPARTESYRMQAALIDQETGVRGYTLVADKQFLEPYDQGRRDEAAAAGRLRELLAGRPELIADLDAAEAAAAAWQREYAEPVVAGVTPGAPRGQNRANADAGKVAFDRLRTVWASLDGDLSRAAADGRGELSRVRTVRDVVLGGLVVVFLLAGLALVVLVRVLVTRPMSGLRAASRRVADGDYEHRIPVRGPADLSAVAQDVEDMRRRIVAALADSRRQGAELARQARELDARTIELQRSNNELEQFAYVASHDLQEPLRKVASFCQMLEKRYSEVIDDRGRQYIHYAVDGAKRMQTLINDLLAFSRVGRVHDDREPVALSPVVDAAVGNLAAAIEETGARVDYPADLPEVIGDRVLLGMLWQNLLGNSMKFHRPDSPPVITVTAARAESPDEPAMWRFAVTDNGIGIPAEFADKVFVIFQRLHNRDAYTGTGVGLALCRKIVEQHGGEIHVDTGFTDGTRIVFTLPAAGTDDSIDSGEPAAATEGAVQ</sequence>
<dbReference type="Gene3D" id="6.10.340.10">
    <property type="match status" value="1"/>
</dbReference>
<dbReference type="InterPro" id="IPR036097">
    <property type="entry name" value="HisK_dim/P_sf"/>
</dbReference>
<evidence type="ECO:0000259" key="12">
    <source>
        <dbReference type="PROSITE" id="PS50885"/>
    </source>
</evidence>
<dbReference type="Pfam" id="PF00672">
    <property type="entry name" value="HAMP"/>
    <property type="match status" value="1"/>
</dbReference>
<keyword evidence="9" id="KW-0902">Two-component regulatory system</keyword>
<evidence type="ECO:0000256" key="3">
    <source>
        <dbReference type="ARBA" id="ARBA00012438"/>
    </source>
</evidence>
<dbReference type="InterPro" id="IPR003661">
    <property type="entry name" value="HisK_dim/P_dom"/>
</dbReference>
<protein>
    <recommendedName>
        <fullName evidence="3">histidine kinase</fullName>
        <ecNumber evidence="3">2.7.13.3</ecNumber>
    </recommendedName>
</protein>
<dbReference type="RefSeq" id="WP_153348072.1">
    <property type="nucleotide sequence ID" value="NZ_WEGI01000015.1"/>
</dbReference>
<dbReference type="EC" id="2.7.13.3" evidence="3"/>
<evidence type="ECO:0000313" key="13">
    <source>
        <dbReference type="EMBL" id="MQY30810.1"/>
    </source>
</evidence>
<proteinExistence type="predicted"/>
<dbReference type="InterPro" id="IPR052162">
    <property type="entry name" value="Sensor_kinase/Photoreceptor"/>
</dbReference>
<dbReference type="InterPro" id="IPR003660">
    <property type="entry name" value="HAMP_dom"/>
</dbReference>
<evidence type="ECO:0000256" key="10">
    <source>
        <dbReference type="SAM" id="Phobius"/>
    </source>
</evidence>
<gene>
    <name evidence="13" type="primary">sasA_11</name>
    <name evidence="13" type="ORF">NRB56_64140</name>
</gene>